<sequence>MVAEWRHEDQKVAAPLKGQEHKGTKNPTQRISYGELQPRRVTRVRAVRVPHTISRPHSERSFLLYLLFGMTATLLLWMVLSTLGGWFSVWLDDLHYGRPRTYQVDARVGHNDQMGNASHFIALNLHRRIEVIELPGADTTKARIFIGPEFANASNELAPVELRFVDVNKDQKLDMVVLYQQQRLVYINDHQDFRLAQPSEQTEIAQALRQLGL</sequence>
<dbReference type="EMBL" id="BIFT01000001">
    <property type="protein sequence ID" value="GCE29086.1"/>
    <property type="molecule type" value="Genomic_DNA"/>
</dbReference>
<name>A0A402BCM3_9CHLR</name>
<accession>A0A402BCM3</accession>
<evidence type="ECO:0000313" key="3">
    <source>
        <dbReference type="EMBL" id="GCE29086.1"/>
    </source>
</evidence>
<gene>
    <name evidence="3" type="ORF">KDA_45700</name>
</gene>
<proteinExistence type="predicted"/>
<evidence type="ECO:0000313" key="4">
    <source>
        <dbReference type="Proteomes" id="UP000287171"/>
    </source>
</evidence>
<evidence type="ECO:0000256" key="1">
    <source>
        <dbReference type="SAM" id="MobiDB-lite"/>
    </source>
</evidence>
<keyword evidence="2" id="KW-0812">Transmembrane</keyword>
<evidence type="ECO:0000256" key="2">
    <source>
        <dbReference type="SAM" id="Phobius"/>
    </source>
</evidence>
<keyword evidence="2" id="KW-0472">Membrane</keyword>
<dbReference type="AlphaFoldDB" id="A0A402BCM3"/>
<keyword evidence="2" id="KW-1133">Transmembrane helix</keyword>
<feature type="transmembrane region" description="Helical" evidence="2">
    <location>
        <begin position="62"/>
        <end position="91"/>
    </location>
</feature>
<organism evidence="3 4">
    <name type="scientific">Dictyobacter alpinus</name>
    <dbReference type="NCBI Taxonomy" id="2014873"/>
    <lineage>
        <taxon>Bacteria</taxon>
        <taxon>Bacillati</taxon>
        <taxon>Chloroflexota</taxon>
        <taxon>Ktedonobacteria</taxon>
        <taxon>Ktedonobacterales</taxon>
        <taxon>Dictyobacteraceae</taxon>
        <taxon>Dictyobacter</taxon>
    </lineage>
</organism>
<feature type="region of interest" description="Disordered" evidence="1">
    <location>
        <begin position="1"/>
        <end position="29"/>
    </location>
</feature>
<feature type="compositionally biased region" description="Basic and acidic residues" evidence="1">
    <location>
        <begin position="1"/>
        <end position="11"/>
    </location>
</feature>
<keyword evidence="4" id="KW-1185">Reference proteome</keyword>
<comment type="caution">
    <text evidence="3">The sequence shown here is derived from an EMBL/GenBank/DDBJ whole genome shotgun (WGS) entry which is preliminary data.</text>
</comment>
<protein>
    <submittedName>
        <fullName evidence="3">Uncharacterized protein</fullName>
    </submittedName>
</protein>
<reference evidence="4" key="1">
    <citation type="submission" date="2018-12" db="EMBL/GenBank/DDBJ databases">
        <title>Tengunoibacter tsumagoiensis gen. nov., sp. nov., Dictyobacter kobayashii sp. nov., D. alpinus sp. nov., and D. joshuensis sp. nov. and description of Dictyobacteraceae fam. nov. within the order Ktedonobacterales isolated from Tengu-no-mugimeshi.</title>
        <authorList>
            <person name="Wang C.M."/>
            <person name="Zheng Y."/>
            <person name="Sakai Y."/>
            <person name="Toyoda A."/>
            <person name="Minakuchi Y."/>
            <person name="Abe K."/>
            <person name="Yokota A."/>
            <person name="Yabe S."/>
        </authorList>
    </citation>
    <scope>NUCLEOTIDE SEQUENCE [LARGE SCALE GENOMIC DNA]</scope>
    <source>
        <strain evidence="4">Uno16</strain>
    </source>
</reference>
<dbReference type="Proteomes" id="UP000287171">
    <property type="component" value="Unassembled WGS sequence"/>
</dbReference>